<evidence type="ECO:0000313" key="2">
    <source>
        <dbReference type="EMBL" id="OGY45510.1"/>
    </source>
</evidence>
<proteinExistence type="predicted"/>
<dbReference type="SUPFAM" id="SSF51569">
    <property type="entry name" value="Aldolase"/>
    <property type="match status" value="1"/>
</dbReference>
<reference evidence="2 3" key="1">
    <citation type="journal article" date="2016" name="Nat. Commun.">
        <title>Thousands of microbial genomes shed light on interconnected biogeochemical processes in an aquifer system.</title>
        <authorList>
            <person name="Anantharaman K."/>
            <person name="Brown C.T."/>
            <person name="Hug L.A."/>
            <person name="Sharon I."/>
            <person name="Castelle C.J."/>
            <person name="Probst A.J."/>
            <person name="Thomas B.C."/>
            <person name="Singh A."/>
            <person name="Wilkins M.J."/>
            <person name="Karaoz U."/>
            <person name="Brodie E.L."/>
            <person name="Williams K.H."/>
            <person name="Hubbard S.S."/>
            <person name="Banfield J.F."/>
        </authorList>
    </citation>
    <scope>NUCLEOTIDE SEQUENCE [LARGE SCALE GENOMIC DNA]</scope>
</reference>
<dbReference type="InterPro" id="IPR051690">
    <property type="entry name" value="PseI-like"/>
</dbReference>
<name>A0A1G1Y124_9BACT</name>
<organism evidence="2 3">
    <name type="scientific">Candidatus Buchananbacteria bacterium RIFCSPHIGHO2_01_FULL_44_11</name>
    <dbReference type="NCBI Taxonomy" id="1797535"/>
    <lineage>
        <taxon>Bacteria</taxon>
        <taxon>Candidatus Buchananiibacteriota</taxon>
    </lineage>
</organism>
<dbReference type="Proteomes" id="UP000178240">
    <property type="component" value="Unassembled WGS sequence"/>
</dbReference>
<comment type="caution">
    <text evidence="2">The sequence shown here is derived from an EMBL/GenBank/DDBJ whole genome shotgun (WGS) entry which is preliminary data.</text>
</comment>
<evidence type="ECO:0000313" key="3">
    <source>
        <dbReference type="Proteomes" id="UP000178240"/>
    </source>
</evidence>
<gene>
    <name evidence="2" type="ORF">A2744_02365</name>
</gene>
<feature type="domain" description="PseI/NeuA/B-like" evidence="1">
    <location>
        <begin position="22"/>
        <end position="261"/>
    </location>
</feature>
<dbReference type="STRING" id="1797535.A2744_02365"/>
<accession>A0A1G1Y124</accession>
<dbReference type="InterPro" id="IPR013132">
    <property type="entry name" value="PseI/NeuA/B-like_N"/>
</dbReference>
<dbReference type="AlphaFoldDB" id="A0A1G1Y124"/>
<protein>
    <recommendedName>
        <fullName evidence="1">PseI/NeuA/B-like domain-containing protein</fullName>
    </recommendedName>
</protein>
<evidence type="ECO:0000259" key="1">
    <source>
        <dbReference type="Pfam" id="PF03102"/>
    </source>
</evidence>
<dbReference type="GO" id="GO:0047444">
    <property type="term" value="F:N-acylneuraminate-9-phosphate synthase activity"/>
    <property type="evidence" value="ECO:0007669"/>
    <property type="project" value="TreeGrafter"/>
</dbReference>
<dbReference type="Gene3D" id="3.20.20.70">
    <property type="entry name" value="Aldolase class I"/>
    <property type="match status" value="1"/>
</dbReference>
<sequence>MTKIIVEACQNHLGKREILSQIVAAAAAGGADYVKTQMIFSEDLTHRPRFDQGYVESNGVVKTIKRPYQAEFSRLSQLDLTEDDYKWFIELAQKNKITPLIAIFARKRIELAARLDWPEKIVKVASYDCASYPMLNELCDVFDHLIISVGATFDEEIKKAAELVKSRGKKLTFLHCVTSYPNTLEMCNLARLEWLRQFTDSVGWSDHTAVARDGLQAAKTALKLGADVIERHFTVLANDQTKDGPVSINSDQLKELIGFSRLTKVEQEQIINEQIPEWRIMLGQKNREMTQAEILNRDYYRGRFASLVDGQWIDNWDDKKVF</sequence>
<dbReference type="GO" id="GO:0016051">
    <property type="term" value="P:carbohydrate biosynthetic process"/>
    <property type="evidence" value="ECO:0007669"/>
    <property type="project" value="InterPro"/>
</dbReference>
<dbReference type="PANTHER" id="PTHR42966:SF1">
    <property type="entry name" value="SIALIC ACID SYNTHASE"/>
    <property type="match status" value="1"/>
</dbReference>
<dbReference type="InterPro" id="IPR013785">
    <property type="entry name" value="Aldolase_TIM"/>
</dbReference>
<dbReference type="PANTHER" id="PTHR42966">
    <property type="entry name" value="N-ACETYLNEURAMINATE SYNTHASE"/>
    <property type="match status" value="1"/>
</dbReference>
<dbReference type="EMBL" id="MHIE01000019">
    <property type="protein sequence ID" value="OGY45510.1"/>
    <property type="molecule type" value="Genomic_DNA"/>
</dbReference>
<dbReference type="Pfam" id="PF03102">
    <property type="entry name" value="NeuB"/>
    <property type="match status" value="1"/>
</dbReference>